<dbReference type="PROSITE" id="PS50961">
    <property type="entry name" value="HTH_LA"/>
    <property type="match status" value="1"/>
</dbReference>
<feature type="compositionally biased region" description="Basic and acidic residues" evidence="3">
    <location>
        <begin position="272"/>
        <end position="294"/>
    </location>
</feature>
<evidence type="ECO:0000259" key="4">
    <source>
        <dbReference type="PROSITE" id="PS50961"/>
    </source>
</evidence>
<feature type="compositionally biased region" description="Basic and acidic residues" evidence="3">
    <location>
        <begin position="188"/>
        <end position="203"/>
    </location>
</feature>
<evidence type="ECO:0000256" key="2">
    <source>
        <dbReference type="PROSITE-ProRule" id="PRU00332"/>
    </source>
</evidence>
<evidence type="ECO:0000313" key="5">
    <source>
        <dbReference type="EMBL" id="CAG03784.1"/>
    </source>
</evidence>
<dbReference type="PANTHER" id="PTHR22792:SF50">
    <property type="entry name" value="LA-RELATED PROTEIN 1B"/>
    <property type="match status" value="1"/>
</dbReference>
<feature type="compositionally biased region" description="Polar residues" evidence="3">
    <location>
        <begin position="49"/>
        <end position="63"/>
    </location>
</feature>
<evidence type="ECO:0000256" key="1">
    <source>
        <dbReference type="ARBA" id="ARBA00022884"/>
    </source>
</evidence>
<dbReference type="GO" id="GO:0005829">
    <property type="term" value="C:cytosol"/>
    <property type="evidence" value="ECO:0007669"/>
    <property type="project" value="TreeGrafter"/>
</dbReference>
<dbReference type="GO" id="GO:0010494">
    <property type="term" value="C:cytoplasmic stress granule"/>
    <property type="evidence" value="ECO:0007669"/>
    <property type="project" value="TreeGrafter"/>
</dbReference>
<dbReference type="EMBL" id="CAAE01014728">
    <property type="protein sequence ID" value="CAG03784.1"/>
    <property type="molecule type" value="Genomic_DNA"/>
</dbReference>
<reference evidence="5" key="1">
    <citation type="journal article" date="2004" name="Nature">
        <title>Genome duplication in the teleost fish Tetraodon nigroviridis reveals the early vertebrate proto-karyotype.</title>
        <authorList>
            <person name="Jaillon O."/>
            <person name="Aury J.-M."/>
            <person name="Brunet F."/>
            <person name="Petit J.-L."/>
            <person name="Stange-Thomann N."/>
            <person name="Mauceli E."/>
            <person name="Bouneau L."/>
            <person name="Fischer C."/>
            <person name="Ozouf-Costaz C."/>
            <person name="Bernot A."/>
            <person name="Nicaud S."/>
            <person name="Jaffe D."/>
            <person name="Fisher S."/>
            <person name="Lutfalla G."/>
            <person name="Dossat C."/>
            <person name="Segurens B."/>
            <person name="Dasilva C."/>
            <person name="Salanoubat M."/>
            <person name="Levy M."/>
            <person name="Boudet N."/>
            <person name="Castellano S."/>
            <person name="Anthouard V."/>
            <person name="Jubin C."/>
            <person name="Castelli V."/>
            <person name="Katinka M."/>
            <person name="Vacherie B."/>
            <person name="Biemont C."/>
            <person name="Skalli Z."/>
            <person name="Cattolico L."/>
            <person name="Poulain J."/>
            <person name="De Berardinis V."/>
            <person name="Cruaud C."/>
            <person name="Duprat S."/>
            <person name="Brottier P."/>
            <person name="Coutanceau J.-P."/>
            <person name="Gouzy J."/>
            <person name="Parra G."/>
            <person name="Lardier G."/>
            <person name="Chapple C."/>
            <person name="McKernan K.J."/>
            <person name="McEwan P."/>
            <person name="Bosak S."/>
            <person name="Kellis M."/>
            <person name="Volff J.-N."/>
            <person name="Guigo R."/>
            <person name="Zody M.C."/>
            <person name="Mesirov J."/>
            <person name="Lindblad-Toh K."/>
            <person name="Birren B."/>
            <person name="Nusbaum C."/>
            <person name="Kahn D."/>
            <person name="Robinson-Rechavi M."/>
            <person name="Laudet V."/>
            <person name="Schachter V."/>
            <person name="Quetier F."/>
            <person name="Saurin W."/>
            <person name="Scarpelli C."/>
            <person name="Wincker P."/>
            <person name="Lander E.S."/>
            <person name="Weissenbach J."/>
            <person name="Roest Crollius H."/>
        </authorList>
    </citation>
    <scope>NUCLEOTIDE SEQUENCE [LARGE SCALE GENOMIC DNA]</scope>
</reference>
<feature type="region of interest" description="Disordered" evidence="3">
    <location>
        <begin position="650"/>
        <end position="746"/>
    </location>
</feature>
<dbReference type="InterPro" id="IPR006630">
    <property type="entry name" value="La_HTH"/>
</dbReference>
<proteinExistence type="predicted"/>
<feature type="compositionally biased region" description="Basic residues" evidence="3">
    <location>
        <begin position="133"/>
        <end position="143"/>
    </location>
</feature>
<dbReference type="AlphaFoldDB" id="Q4S6E8"/>
<dbReference type="InterPro" id="IPR045180">
    <property type="entry name" value="La_dom_prot"/>
</dbReference>
<accession>Q4S6E8</accession>
<feature type="compositionally biased region" description="Polar residues" evidence="3">
    <location>
        <begin position="106"/>
        <end position="120"/>
    </location>
</feature>
<feature type="compositionally biased region" description="Polar residues" evidence="3">
    <location>
        <begin position="330"/>
        <end position="345"/>
    </location>
</feature>
<dbReference type="GO" id="GO:0003723">
    <property type="term" value="F:RNA binding"/>
    <property type="evidence" value="ECO:0007669"/>
    <property type="project" value="UniProtKB-UniRule"/>
</dbReference>
<feature type="compositionally biased region" description="Basic and acidic residues" evidence="3">
    <location>
        <begin position="247"/>
        <end position="258"/>
    </location>
</feature>
<feature type="region of interest" description="Disordered" evidence="3">
    <location>
        <begin position="1"/>
        <end position="345"/>
    </location>
</feature>
<dbReference type="InterPro" id="IPR036390">
    <property type="entry name" value="WH_DNA-bd_sf"/>
</dbReference>
<sequence length="781" mass="87316">MSAEVERSQVDSGLTAASSSGAAESSQNQPGGSPLRKDQDEQGFPGSGKQLSDGTGSETSLDSTDMHKKLKENDKENEQSDNADSAVETVKRKVVEAPPPKVNPWTKRTTGRVPSSTIASQEKDQQSALKVVRASKPRTRKSSKSGDFSDITNWPTPGELAKEQNVINNNGKKPPPSSRREKEKRRERKSESSHDGGESKENQEAQPAPLGELPKDRELKLGQDAKSAALRKRGGNKRKWVSLPLEEASRDGGNKTDAEPGSDSVDPASPDHTLHSNRAHDSSRSWRRENHDFGDDGANLRGEGGVRGGLRGRGKGRGRGRGRGRGYYEYSQSFRDSPSSDGSVQVPSEFNTNMVYYYDDGSKVQMYTVDEKLLKEYIKRQIEYYFSLHNLERDFFLRRKMDAQGFLPISLIASFHRVQALTMDLSLIVEVLAALSQGFAPSYGIRIDRFLCSRLLRAAKRWSWWRIRSAVKSTRSAGPFRPLPSSAPLGPTSPSSSTVPSLSPDRRSAPLALERSETPAKSHPRRAAEPDQEELDFMFDEEMEQMAPRKNKFTDWSDEDDSDYELDDQDVNKILIVTQTPPYLRKHPGGDRTGNHESRAKITTDLAKAINDGLYYYEQDLWKGMEQMECTKEPENFKKLNVISQDQFDSLSPKVPVDNSQPVPLPPLPGGIGSSRGTELARSLPTSVPESPRRGQPRTPRTPRTPGRQDPNKTPRFYPVMKESSAIDGQMLRKKKTRHSLNPPQEAHIGWVMDSREHRPRSASIRSLRRFNIPKKTQLEC</sequence>
<feature type="compositionally biased region" description="Low complexity" evidence="3">
    <location>
        <begin position="16"/>
        <end position="26"/>
    </location>
</feature>
<dbReference type="PANTHER" id="PTHR22792">
    <property type="entry name" value="LUPUS LA PROTEIN-RELATED"/>
    <property type="match status" value="1"/>
</dbReference>
<feature type="compositionally biased region" description="Basic and acidic residues" evidence="3">
    <location>
        <begin position="504"/>
        <end position="520"/>
    </location>
</feature>
<gene>
    <name evidence="5" type="ORF">GSTENG00023324001</name>
</gene>
<feature type="domain" description="HTH La-type RNA-binding" evidence="4">
    <location>
        <begin position="368"/>
        <end position="457"/>
    </location>
</feature>
<organism evidence="5">
    <name type="scientific">Tetraodon nigroviridis</name>
    <name type="common">Spotted green pufferfish</name>
    <name type="synonym">Chelonodon nigroviridis</name>
    <dbReference type="NCBI Taxonomy" id="99883"/>
    <lineage>
        <taxon>Eukaryota</taxon>
        <taxon>Metazoa</taxon>
        <taxon>Chordata</taxon>
        <taxon>Craniata</taxon>
        <taxon>Vertebrata</taxon>
        <taxon>Euteleostomi</taxon>
        <taxon>Actinopterygii</taxon>
        <taxon>Neopterygii</taxon>
        <taxon>Teleostei</taxon>
        <taxon>Neoteleostei</taxon>
        <taxon>Acanthomorphata</taxon>
        <taxon>Eupercaria</taxon>
        <taxon>Tetraodontiformes</taxon>
        <taxon>Tetradontoidea</taxon>
        <taxon>Tetraodontidae</taxon>
        <taxon>Tetraodon</taxon>
    </lineage>
</organism>
<evidence type="ECO:0000256" key="3">
    <source>
        <dbReference type="SAM" id="MobiDB-lite"/>
    </source>
</evidence>
<protein>
    <submittedName>
        <fullName evidence="5">(spotted green pufferfish) hypothetical protein</fullName>
    </submittedName>
</protein>
<dbReference type="KEGG" id="tng:GSTEN00023324G001"/>
<dbReference type="SMART" id="SM00715">
    <property type="entry name" value="LA"/>
    <property type="match status" value="1"/>
</dbReference>
<feature type="compositionally biased region" description="Basic and acidic residues" evidence="3">
    <location>
        <begin position="213"/>
        <end position="223"/>
    </location>
</feature>
<dbReference type="GO" id="GO:0045727">
    <property type="term" value="P:positive regulation of translation"/>
    <property type="evidence" value="ECO:0007669"/>
    <property type="project" value="TreeGrafter"/>
</dbReference>
<dbReference type="SUPFAM" id="SSF46785">
    <property type="entry name" value="Winged helix' DNA-binding domain"/>
    <property type="match status" value="1"/>
</dbReference>
<feature type="compositionally biased region" description="Basic residues" evidence="3">
    <location>
        <begin position="229"/>
        <end position="240"/>
    </location>
</feature>
<feature type="compositionally biased region" description="Low complexity" evidence="3">
    <location>
        <begin position="483"/>
        <end position="503"/>
    </location>
</feature>
<feature type="compositionally biased region" description="Low complexity" evidence="3">
    <location>
        <begin position="697"/>
        <end position="709"/>
    </location>
</feature>
<feature type="compositionally biased region" description="Basic residues" evidence="3">
    <location>
        <begin position="310"/>
        <end position="324"/>
    </location>
</feature>
<comment type="caution">
    <text evidence="5">The sequence shown here is derived from an EMBL/GenBank/DDBJ whole genome shotgun (WGS) entry which is preliminary data.</text>
</comment>
<dbReference type="OrthoDB" id="340227at2759"/>
<feature type="region of interest" description="Disordered" evidence="3">
    <location>
        <begin position="475"/>
        <end position="532"/>
    </location>
</feature>
<keyword evidence="1 2" id="KW-0694">RNA-binding</keyword>
<dbReference type="Pfam" id="PF05383">
    <property type="entry name" value="La"/>
    <property type="match status" value="1"/>
</dbReference>
<dbReference type="Gene3D" id="1.10.10.10">
    <property type="entry name" value="Winged helix-like DNA-binding domain superfamily/Winged helix DNA-binding domain"/>
    <property type="match status" value="1"/>
</dbReference>
<name>Q4S6E8_TETNG</name>
<feature type="compositionally biased region" description="Basic and acidic residues" evidence="3">
    <location>
        <begin position="64"/>
        <end position="78"/>
    </location>
</feature>
<reference evidence="5" key="2">
    <citation type="submission" date="2004-02" db="EMBL/GenBank/DDBJ databases">
        <authorList>
            <consortium name="Genoscope"/>
            <consortium name="Whitehead Institute Centre for Genome Research"/>
        </authorList>
    </citation>
    <scope>NUCLEOTIDE SEQUENCE</scope>
</reference>
<dbReference type="InterPro" id="IPR036388">
    <property type="entry name" value="WH-like_DNA-bd_sf"/>
</dbReference>